<evidence type="ECO:0000256" key="1">
    <source>
        <dbReference type="SAM" id="MobiDB-lite"/>
    </source>
</evidence>
<gene>
    <name evidence="3" type="ORF">DLJ60_04460</name>
</gene>
<protein>
    <recommendedName>
        <fullName evidence="2">HTH cro/C1-type domain-containing protein</fullName>
    </recommendedName>
</protein>
<dbReference type="CDD" id="cd00093">
    <property type="entry name" value="HTH_XRE"/>
    <property type="match status" value="1"/>
</dbReference>
<dbReference type="InterPro" id="IPR010982">
    <property type="entry name" value="Lambda_DNA-bd_dom_sf"/>
</dbReference>
<feature type="region of interest" description="Disordered" evidence="1">
    <location>
        <begin position="189"/>
        <end position="213"/>
    </location>
</feature>
<dbReference type="InterPro" id="IPR001387">
    <property type="entry name" value="Cro/C1-type_HTH"/>
</dbReference>
<comment type="caution">
    <text evidence="3">The sequence shown here is derived from an EMBL/GenBank/DDBJ whole genome shotgun (WGS) entry which is preliminary data.</text>
</comment>
<dbReference type="Proteomes" id="UP000274694">
    <property type="component" value="Unassembled WGS sequence"/>
</dbReference>
<dbReference type="SMART" id="SM00530">
    <property type="entry name" value="HTH_XRE"/>
    <property type="match status" value="1"/>
</dbReference>
<dbReference type="EMBL" id="QGTA01000113">
    <property type="protein sequence ID" value="RQW96445.1"/>
    <property type="molecule type" value="Genomic_DNA"/>
</dbReference>
<feature type="compositionally biased region" description="Basic and acidic residues" evidence="1">
    <location>
        <begin position="189"/>
        <end position="211"/>
    </location>
</feature>
<sequence>MAEVCSAVIVADVRGANPAPPVFDTGALSARPARHSHQLHAQVACDPLTSNRRASGRRNSRLDAGRCERKGEPMIDRQDLQQARDDLGRKLAALRRSRGLIQEALARQVHTTRSTLGMVERGRQVVDRIFWLQCDTLLDAQGELLAAYDAYRHLQSRFQAQQAEAAQRARWGAVPEAVMAAGEATGERYGEVGDNRRPPDRFHGERPEAGRTTRTGQVSVVNAVAGRGEEADHDARSRLLAELRRHLLAPAAPKQPVEPLTLSEVRQRVAHLHSLYQRGNYAEAVRALPDTFEQANLLTRTCTGTQRALAVGSLAAANLAAAKLTVKLGDPSLAWVAADRAARVAAEQAEDVALVAAAAFSVGTALLAMPDRVGDAEEVVLAALDGVTDTRDSASTGPRVLSAHGALTLLAALIAARQAQPAAVERHLDDANALARRLGADRNDLWTGFGPTNVMIHRISIAARTDQPQLAIHLGEQLDTSSLPAALVSRRARVHLDLAAAYACSPGNDPAAVLHLLEAERIAPQTVHVHGRTRHLIGDLLTRERRAVTPGLRALAERAGIAA</sequence>
<name>A0ABX9Y8N1_MICCH</name>
<evidence type="ECO:0000259" key="2">
    <source>
        <dbReference type="PROSITE" id="PS50943"/>
    </source>
</evidence>
<dbReference type="Pfam" id="PF13560">
    <property type="entry name" value="HTH_31"/>
    <property type="match status" value="1"/>
</dbReference>
<organism evidence="3 4">
    <name type="scientific">Micromonospora chalcea</name>
    <dbReference type="NCBI Taxonomy" id="1874"/>
    <lineage>
        <taxon>Bacteria</taxon>
        <taxon>Bacillati</taxon>
        <taxon>Actinomycetota</taxon>
        <taxon>Actinomycetes</taxon>
        <taxon>Micromonosporales</taxon>
        <taxon>Micromonosporaceae</taxon>
        <taxon>Micromonospora</taxon>
    </lineage>
</organism>
<evidence type="ECO:0000313" key="3">
    <source>
        <dbReference type="EMBL" id="RQW96445.1"/>
    </source>
</evidence>
<dbReference type="SUPFAM" id="SSF47413">
    <property type="entry name" value="lambda repressor-like DNA-binding domains"/>
    <property type="match status" value="1"/>
</dbReference>
<dbReference type="PROSITE" id="PS50943">
    <property type="entry name" value="HTH_CROC1"/>
    <property type="match status" value="1"/>
</dbReference>
<keyword evidence="4" id="KW-1185">Reference proteome</keyword>
<proteinExistence type="predicted"/>
<feature type="domain" description="HTH cro/C1-type" evidence="2">
    <location>
        <begin position="91"/>
        <end position="123"/>
    </location>
</feature>
<accession>A0ABX9Y8N1</accession>
<dbReference type="Gene3D" id="1.10.260.40">
    <property type="entry name" value="lambda repressor-like DNA-binding domains"/>
    <property type="match status" value="1"/>
</dbReference>
<evidence type="ECO:0000313" key="4">
    <source>
        <dbReference type="Proteomes" id="UP000274694"/>
    </source>
</evidence>
<reference evidence="3 4" key="1">
    <citation type="submission" date="2018-05" db="EMBL/GenBank/DDBJ databases">
        <title>Micromonospora from Atacama Desert.</title>
        <authorList>
            <person name="Carro L."/>
            <person name="Goodfellow M."/>
            <person name="Klenk H.-P."/>
        </authorList>
    </citation>
    <scope>NUCLEOTIDE SEQUENCE [LARGE SCALE GENOMIC DNA]</scope>
    <source>
        <strain evidence="3 4">LB41</strain>
    </source>
</reference>